<name>A0A3G4ZZR8_9VIRU</name>
<protein>
    <submittedName>
        <fullName evidence="1">Uncharacterized protein</fullName>
    </submittedName>
</protein>
<gene>
    <name evidence="1" type="ORF">Harvfovirus1_42</name>
</gene>
<reference evidence="1" key="1">
    <citation type="submission" date="2018-10" db="EMBL/GenBank/DDBJ databases">
        <title>Hidden diversity of soil giant viruses.</title>
        <authorList>
            <person name="Schulz F."/>
            <person name="Alteio L."/>
            <person name="Goudeau D."/>
            <person name="Ryan E.M."/>
            <person name="Malmstrom R.R."/>
            <person name="Blanchard J."/>
            <person name="Woyke T."/>
        </authorList>
    </citation>
    <scope>NUCLEOTIDE SEQUENCE</scope>
    <source>
        <strain evidence="1">HAV1</strain>
    </source>
</reference>
<sequence length="161" mass="18336">MNQDIFILMEPFVLGNKSSRGKYLLTMTKAKVEVKTNTLKIPVIVSKADTIRWDYSGMIDYYVIKLILPENVTHQSILIELYDLISKSIKENYSKFLSMAHEECKDDIFVDLSMAGHSLIKTDYTGGGNIIIDLCGKIPDIEWNDKCPNRASFCDIFKVNS</sequence>
<accession>A0A3G4ZZR8</accession>
<organism evidence="1">
    <name type="scientific">Harvfovirus sp</name>
    <dbReference type="NCBI Taxonomy" id="2487768"/>
    <lineage>
        <taxon>Viruses</taxon>
        <taxon>Varidnaviria</taxon>
        <taxon>Bamfordvirae</taxon>
        <taxon>Nucleocytoviricota</taxon>
        <taxon>Megaviricetes</taxon>
        <taxon>Imitervirales</taxon>
        <taxon>Mimiviridae</taxon>
        <taxon>Klosneuvirinae</taxon>
    </lineage>
</organism>
<evidence type="ECO:0000313" key="1">
    <source>
        <dbReference type="EMBL" id="AYV80417.1"/>
    </source>
</evidence>
<proteinExistence type="predicted"/>
<dbReference type="EMBL" id="MK072243">
    <property type="protein sequence ID" value="AYV80417.1"/>
    <property type="molecule type" value="Genomic_DNA"/>
</dbReference>